<dbReference type="EMBL" id="KQ484119">
    <property type="protein sequence ID" value="KYP37305.1"/>
    <property type="molecule type" value="Genomic_DNA"/>
</dbReference>
<reference evidence="1" key="1">
    <citation type="journal article" date="2012" name="Nat. Biotechnol.">
        <title>Draft genome sequence of pigeonpea (Cajanus cajan), an orphan legume crop of resource-poor farmers.</title>
        <authorList>
            <person name="Varshney R.K."/>
            <person name="Chen W."/>
            <person name="Li Y."/>
            <person name="Bharti A.K."/>
            <person name="Saxena R.K."/>
            <person name="Schlueter J.A."/>
            <person name="Donoghue M.T."/>
            <person name="Azam S."/>
            <person name="Fan G."/>
            <person name="Whaley A.M."/>
            <person name="Farmer A.D."/>
            <person name="Sheridan J."/>
            <person name="Iwata A."/>
            <person name="Tuteja R."/>
            <person name="Penmetsa R.V."/>
            <person name="Wu W."/>
            <person name="Upadhyaya H.D."/>
            <person name="Yang S.P."/>
            <person name="Shah T."/>
            <person name="Saxena K.B."/>
            <person name="Michael T."/>
            <person name="McCombie W.R."/>
            <person name="Yang B."/>
            <person name="Zhang G."/>
            <person name="Yang H."/>
            <person name="Wang J."/>
            <person name="Spillane C."/>
            <person name="Cook D.R."/>
            <person name="May G.D."/>
            <person name="Xu X."/>
            <person name="Jackson S.A."/>
        </authorList>
    </citation>
    <scope>NUCLEOTIDE SEQUENCE [LARGE SCALE GENOMIC DNA]</scope>
</reference>
<evidence type="ECO:0000313" key="1">
    <source>
        <dbReference type="EMBL" id="KYP37305.1"/>
    </source>
</evidence>
<dbReference type="AlphaFoldDB" id="A0A151R4B0"/>
<keyword evidence="2" id="KW-1185">Reference proteome</keyword>
<dbReference type="Gramene" id="C.cajan_44489.t">
    <property type="protein sequence ID" value="C.cajan_44489.t.cds1"/>
    <property type="gene ID" value="C.cajan_44489"/>
</dbReference>
<sequence>MSSNNNSLPLPPIFVGENYHLGMAKMRIYVRVQSLWVIMKNESNSPPLLHYSITKNPIIA</sequence>
<proteinExistence type="predicted"/>
<organism evidence="1 2">
    <name type="scientific">Cajanus cajan</name>
    <name type="common">Pigeon pea</name>
    <name type="synonym">Cajanus indicus</name>
    <dbReference type="NCBI Taxonomy" id="3821"/>
    <lineage>
        <taxon>Eukaryota</taxon>
        <taxon>Viridiplantae</taxon>
        <taxon>Streptophyta</taxon>
        <taxon>Embryophyta</taxon>
        <taxon>Tracheophyta</taxon>
        <taxon>Spermatophyta</taxon>
        <taxon>Magnoliopsida</taxon>
        <taxon>eudicotyledons</taxon>
        <taxon>Gunneridae</taxon>
        <taxon>Pentapetalae</taxon>
        <taxon>rosids</taxon>
        <taxon>fabids</taxon>
        <taxon>Fabales</taxon>
        <taxon>Fabaceae</taxon>
        <taxon>Papilionoideae</taxon>
        <taxon>50 kb inversion clade</taxon>
        <taxon>NPAAA clade</taxon>
        <taxon>indigoferoid/millettioid clade</taxon>
        <taxon>Phaseoleae</taxon>
        <taxon>Cajanus</taxon>
    </lineage>
</organism>
<evidence type="ECO:0000313" key="2">
    <source>
        <dbReference type="Proteomes" id="UP000075243"/>
    </source>
</evidence>
<protein>
    <submittedName>
        <fullName evidence="1">Uncharacterized protein</fullName>
    </submittedName>
</protein>
<name>A0A151R4B0_CAJCA</name>
<accession>A0A151R4B0</accession>
<dbReference type="Proteomes" id="UP000075243">
    <property type="component" value="Unassembled WGS sequence"/>
</dbReference>
<gene>
    <name evidence="1" type="ORF">KK1_041507</name>
</gene>